<evidence type="ECO:0000313" key="3">
    <source>
        <dbReference type="Proteomes" id="UP000015106"/>
    </source>
</evidence>
<dbReference type="AlphaFoldDB" id="A0A8R7PYI8"/>
<reference evidence="3" key="1">
    <citation type="journal article" date="2013" name="Nature">
        <title>Draft genome of the wheat A-genome progenitor Triticum urartu.</title>
        <authorList>
            <person name="Ling H.Q."/>
            <person name="Zhao S."/>
            <person name="Liu D."/>
            <person name="Wang J."/>
            <person name="Sun H."/>
            <person name="Zhang C."/>
            <person name="Fan H."/>
            <person name="Li D."/>
            <person name="Dong L."/>
            <person name="Tao Y."/>
            <person name="Gao C."/>
            <person name="Wu H."/>
            <person name="Li Y."/>
            <person name="Cui Y."/>
            <person name="Guo X."/>
            <person name="Zheng S."/>
            <person name="Wang B."/>
            <person name="Yu K."/>
            <person name="Liang Q."/>
            <person name="Yang W."/>
            <person name="Lou X."/>
            <person name="Chen J."/>
            <person name="Feng M."/>
            <person name="Jian J."/>
            <person name="Zhang X."/>
            <person name="Luo G."/>
            <person name="Jiang Y."/>
            <person name="Liu J."/>
            <person name="Wang Z."/>
            <person name="Sha Y."/>
            <person name="Zhang B."/>
            <person name="Wu H."/>
            <person name="Tang D."/>
            <person name="Shen Q."/>
            <person name="Xue P."/>
            <person name="Zou S."/>
            <person name="Wang X."/>
            <person name="Liu X."/>
            <person name="Wang F."/>
            <person name="Yang Y."/>
            <person name="An X."/>
            <person name="Dong Z."/>
            <person name="Zhang K."/>
            <person name="Zhang X."/>
            <person name="Luo M.C."/>
            <person name="Dvorak J."/>
            <person name="Tong Y."/>
            <person name="Wang J."/>
            <person name="Yang H."/>
            <person name="Li Z."/>
            <person name="Wang D."/>
            <person name="Zhang A."/>
            <person name="Wang J."/>
        </authorList>
    </citation>
    <scope>NUCLEOTIDE SEQUENCE</scope>
    <source>
        <strain evidence="3">cv. G1812</strain>
    </source>
</reference>
<proteinExistence type="predicted"/>
<organism evidence="2 3">
    <name type="scientific">Triticum urartu</name>
    <name type="common">Red wild einkorn</name>
    <name type="synonym">Crithodium urartu</name>
    <dbReference type="NCBI Taxonomy" id="4572"/>
    <lineage>
        <taxon>Eukaryota</taxon>
        <taxon>Viridiplantae</taxon>
        <taxon>Streptophyta</taxon>
        <taxon>Embryophyta</taxon>
        <taxon>Tracheophyta</taxon>
        <taxon>Spermatophyta</taxon>
        <taxon>Magnoliopsida</taxon>
        <taxon>Liliopsida</taxon>
        <taxon>Poales</taxon>
        <taxon>Poaceae</taxon>
        <taxon>BOP clade</taxon>
        <taxon>Pooideae</taxon>
        <taxon>Triticodae</taxon>
        <taxon>Triticeae</taxon>
        <taxon>Triticinae</taxon>
        <taxon>Triticum</taxon>
    </lineage>
</organism>
<dbReference type="EnsemblPlants" id="TuG1812G0300005144.01.T01">
    <property type="protein sequence ID" value="TuG1812G0300005144.01.T01"/>
    <property type="gene ID" value="TuG1812G0300005144.01"/>
</dbReference>
<dbReference type="Proteomes" id="UP000015106">
    <property type="component" value="Chromosome 3"/>
</dbReference>
<evidence type="ECO:0000313" key="2">
    <source>
        <dbReference type="EnsemblPlants" id="TuG1812G0300005144.01.T01"/>
    </source>
</evidence>
<sequence>MDVQWTCMPSMDHRTRSIIELDVGAVHGVGLPVGGDDLVGDERPAGAVGDAQREGPPQRAARVQAPDGAPRVPHRPPGPRRLAAVHEVHLRHVAVAVRVLHQDRQVVRVRPLLHMERHRQPRVLARHPLELHVDDAGVAELVVAAVLGHGAKSSAAEVEVVASDGVVVHVRDDHRLGDAGARRVSLASDLVAGAASLAVLEERLVAARRHGVERRQVHVLESTRATIVVRPGAIGCAIPGGPRV</sequence>
<protein>
    <submittedName>
        <fullName evidence="2">Uncharacterized protein</fullName>
    </submittedName>
</protein>
<name>A0A8R7PYI8_TRIUA</name>
<keyword evidence="3" id="KW-1185">Reference proteome</keyword>
<accession>A0A8R7PYI8</accession>
<reference evidence="2" key="2">
    <citation type="submission" date="2018-03" db="EMBL/GenBank/DDBJ databases">
        <title>The Triticum urartu genome reveals the dynamic nature of wheat genome evolution.</title>
        <authorList>
            <person name="Ling H."/>
            <person name="Ma B."/>
            <person name="Shi X."/>
            <person name="Liu H."/>
            <person name="Dong L."/>
            <person name="Sun H."/>
            <person name="Cao Y."/>
            <person name="Gao Q."/>
            <person name="Zheng S."/>
            <person name="Li Y."/>
            <person name="Yu Y."/>
            <person name="Du H."/>
            <person name="Qi M."/>
            <person name="Li Y."/>
            <person name="Yu H."/>
            <person name="Cui Y."/>
            <person name="Wang N."/>
            <person name="Chen C."/>
            <person name="Wu H."/>
            <person name="Zhao Y."/>
            <person name="Zhang J."/>
            <person name="Li Y."/>
            <person name="Zhou W."/>
            <person name="Zhang B."/>
            <person name="Hu W."/>
            <person name="Eijk M."/>
            <person name="Tang J."/>
            <person name="Witsenboer H."/>
            <person name="Zhao S."/>
            <person name="Li Z."/>
            <person name="Zhang A."/>
            <person name="Wang D."/>
            <person name="Liang C."/>
        </authorList>
    </citation>
    <scope>NUCLEOTIDE SEQUENCE [LARGE SCALE GENOMIC DNA]</scope>
    <source>
        <strain evidence="2">cv. G1812</strain>
    </source>
</reference>
<evidence type="ECO:0000256" key="1">
    <source>
        <dbReference type="SAM" id="MobiDB-lite"/>
    </source>
</evidence>
<dbReference type="Gramene" id="TuG1812G0300005144.01.T01">
    <property type="protein sequence ID" value="TuG1812G0300005144.01.T01"/>
    <property type="gene ID" value="TuG1812G0300005144.01"/>
</dbReference>
<reference evidence="2" key="3">
    <citation type="submission" date="2022-06" db="UniProtKB">
        <authorList>
            <consortium name="EnsemblPlants"/>
        </authorList>
    </citation>
    <scope>IDENTIFICATION</scope>
</reference>
<feature type="region of interest" description="Disordered" evidence="1">
    <location>
        <begin position="38"/>
        <end position="78"/>
    </location>
</feature>